<dbReference type="InterPro" id="IPR036249">
    <property type="entry name" value="Thioredoxin-like_sf"/>
</dbReference>
<proteinExistence type="predicted"/>
<feature type="signal peptide" evidence="6">
    <location>
        <begin position="1"/>
        <end position="22"/>
    </location>
</feature>
<evidence type="ECO:0000256" key="4">
    <source>
        <dbReference type="ARBA" id="ARBA00023284"/>
    </source>
</evidence>
<reference evidence="8" key="2">
    <citation type="submission" date="2022-06" db="EMBL/GenBank/DDBJ databases">
        <title>Xiashengella guii gen. nov. sp. nov., a bacterium isolated form anaerobic digestion tank.</title>
        <authorList>
            <person name="Huang H."/>
        </authorList>
    </citation>
    <scope>NUCLEOTIDE SEQUENCE</scope>
    <source>
        <strain evidence="8">Ai-910</strain>
    </source>
</reference>
<evidence type="ECO:0000256" key="6">
    <source>
        <dbReference type="SAM" id="SignalP"/>
    </source>
</evidence>
<sequence length="474" mass="54817">MRKVKLFLLAALLSANAIAAMAATGHEIKLTVKEFPNQDIILGYYFNSKMYVRDTVRTDAAGLAIFKDEEALPGGLYLFYLPNGKYFDVLVSDEQHFALRTDTMDLVGNLSISGARESELFLGYQQFIDKQHKNYDRIQKELASAGNDEEAKAKLRAEAEALGNEVSAYMNKEISLNQGTFYAKFLKGLQDPDIPDFEVAEGTANPDSVIQAMTYHYYKKHFFDNIDLQDERFLRTPYFAQKLETFIDKLVIQVPDSVVKEGVRLIEMARGNEEMFRFLVQFMFNRANESKIMGMDAAMVAFAEKYYLSGEATWADQEFLDKLETRVREIKPTLIGNKAHEMRMESIEGQIYSLNELNAEITIVAFFEPSCGHCKKEIPKLYREVFEPYRSKGVQVFAVYTMADRDEWTNFINEHELYDWINVYDPYHQTHFRDYYDIKSTPTIFILDREKKIIAKKLDVDQMPGFLDYVLSNK</sequence>
<dbReference type="Pfam" id="PF17127">
    <property type="entry name" value="DUF5106"/>
    <property type="match status" value="1"/>
</dbReference>
<dbReference type="AlphaFoldDB" id="A0A9J6ZT91"/>
<feature type="coiled-coil region" evidence="5">
    <location>
        <begin position="145"/>
        <end position="172"/>
    </location>
</feature>
<dbReference type="GO" id="GO:0030313">
    <property type="term" value="C:cell envelope"/>
    <property type="evidence" value="ECO:0007669"/>
    <property type="project" value="UniProtKB-SubCell"/>
</dbReference>
<dbReference type="SUPFAM" id="SSF52833">
    <property type="entry name" value="Thioredoxin-like"/>
    <property type="match status" value="1"/>
</dbReference>
<keyword evidence="9" id="KW-1185">Reference proteome</keyword>
<accession>A0A9J6ZT91</accession>
<keyword evidence="6" id="KW-0732">Signal</keyword>
<evidence type="ECO:0000256" key="5">
    <source>
        <dbReference type="SAM" id="Coils"/>
    </source>
</evidence>
<keyword evidence="4" id="KW-0676">Redox-active center</keyword>
<gene>
    <name evidence="8" type="ORF">M9189_05515</name>
</gene>
<keyword evidence="3" id="KW-1015">Disulfide bond</keyword>
<keyword evidence="5" id="KW-0175">Coiled coil</keyword>
<dbReference type="EMBL" id="CP098400">
    <property type="protein sequence ID" value="URW80809.1"/>
    <property type="molecule type" value="Genomic_DNA"/>
</dbReference>
<dbReference type="InterPro" id="IPR033395">
    <property type="entry name" value="DUF5106"/>
</dbReference>
<reference evidence="8" key="1">
    <citation type="submission" date="2022-05" db="EMBL/GenBank/DDBJ databases">
        <authorList>
            <person name="Sun X."/>
        </authorList>
    </citation>
    <scope>NUCLEOTIDE SEQUENCE</scope>
    <source>
        <strain evidence="8">Ai-910</strain>
    </source>
</reference>
<dbReference type="GO" id="GO:0017004">
    <property type="term" value="P:cytochrome complex assembly"/>
    <property type="evidence" value="ECO:0007669"/>
    <property type="project" value="UniProtKB-KW"/>
</dbReference>
<feature type="chain" id="PRO_5039891984" evidence="6">
    <location>
        <begin position="23"/>
        <end position="474"/>
    </location>
</feature>
<protein>
    <submittedName>
        <fullName evidence="8">DUF5106 domain-containing protein</fullName>
    </submittedName>
</protein>
<dbReference type="CDD" id="cd02966">
    <property type="entry name" value="TlpA_like_family"/>
    <property type="match status" value="1"/>
</dbReference>
<dbReference type="Proteomes" id="UP001056426">
    <property type="component" value="Chromosome"/>
</dbReference>
<evidence type="ECO:0000313" key="9">
    <source>
        <dbReference type="Proteomes" id="UP001056426"/>
    </source>
</evidence>
<dbReference type="InterPro" id="IPR000866">
    <property type="entry name" value="AhpC/TSA"/>
</dbReference>
<evidence type="ECO:0000256" key="1">
    <source>
        <dbReference type="ARBA" id="ARBA00004196"/>
    </source>
</evidence>
<organism evidence="8 9">
    <name type="scientific">Xiashengella succiniciproducens</name>
    <dbReference type="NCBI Taxonomy" id="2949635"/>
    <lineage>
        <taxon>Bacteria</taxon>
        <taxon>Pseudomonadati</taxon>
        <taxon>Bacteroidota</taxon>
        <taxon>Bacteroidia</taxon>
        <taxon>Marinilabiliales</taxon>
        <taxon>Marinilabiliaceae</taxon>
        <taxon>Xiashengella</taxon>
    </lineage>
</organism>
<evidence type="ECO:0000256" key="2">
    <source>
        <dbReference type="ARBA" id="ARBA00022748"/>
    </source>
</evidence>
<dbReference type="PROSITE" id="PS51352">
    <property type="entry name" value="THIOREDOXIN_2"/>
    <property type="match status" value="1"/>
</dbReference>
<dbReference type="Gene3D" id="3.40.30.10">
    <property type="entry name" value="Glutaredoxin"/>
    <property type="match status" value="1"/>
</dbReference>
<dbReference type="GO" id="GO:0016491">
    <property type="term" value="F:oxidoreductase activity"/>
    <property type="evidence" value="ECO:0007669"/>
    <property type="project" value="InterPro"/>
</dbReference>
<dbReference type="Pfam" id="PF00578">
    <property type="entry name" value="AhpC-TSA"/>
    <property type="match status" value="1"/>
</dbReference>
<dbReference type="PANTHER" id="PTHR42852:SF6">
    <property type="entry name" value="THIOL:DISULFIDE INTERCHANGE PROTEIN DSBE"/>
    <property type="match status" value="1"/>
</dbReference>
<evidence type="ECO:0000259" key="7">
    <source>
        <dbReference type="PROSITE" id="PS51352"/>
    </source>
</evidence>
<evidence type="ECO:0000313" key="8">
    <source>
        <dbReference type="EMBL" id="URW80809.1"/>
    </source>
</evidence>
<dbReference type="KEGG" id="alkq:M9189_05515"/>
<feature type="domain" description="Thioredoxin" evidence="7">
    <location>
        <begin position="333"/>
        <end position="472"/>
    </location>
</feature>
<name>A0A9J6ZT91_9BACT</name>
<dbReference type="RefSeq" id="WP_250725246.1">
    <property type="nucleotide sequence ID" value="NZ_CP098400.1"/>
</dbReference>
<evidence type="ECO:0000256" key="3">
    <source>
        <dbReference type="ARBA" id="ARBA00023157"/>
    </source>
</evidence>
<dbReference type="InterPro" id="IPR050553">
    <property type="entry name" value="Thioredoxin_ResA/DsbE_sf"/>
</dbReference>
<dbReference type="InterPro" id="IPR013766">
    <property type="entry name" value="Thioredoxin_domain"/>
</dbReference>
<keyword evidence="2" id="KW-0201">Cytochrome c-type biogenesis</keyword>
<dbReference type="PANTHER" id="PTHR42852">
    <property type="entry name" value="THIOL:DISULFIDE INTERCHANGE PROTEIN DSBE"/>
    <property type="match status" value="1"/>
</dbReference>
<dbReference type="GO" id="GO:0016209">
    <property type="term" value="F:antioxidant activity"/>
    <property type="evidence" value="ECO:0007669"/>
    <property type="project" value="InterPro"/>
</dbReference>
<comment type="subcellular location">
    <subcellularLocation>
        <location evidence="1">Cell envelope</location>
    </subcellularLocation>
</comment>